<protein>
    <recommendedName>
        <fullName evidence="10">Auxin-responsive protein</fullName>
    </recommendedName>
</protein>
<dbReference type="GO" id="GO:0009734">
    <property type="term" value="P:auxin-activated signaling pathway"/>
    <property type="evidence" value="ECO:0007669"/>
    <property type="project" value="UniProtKB-UniRule"/>
</dbReference>
<comment type="subunit">
    <text evidence="3 10">Homodimers and heterodimers.</text>
</comment>
<keyword evidence="4 10" id="KW-0678">Repressor</keyword>
<comment type="similarity">
    <text evidence="2 10">Belongs to the Aux/IAA family.</text>
</comment>
<keyword evidence="7 10" id="KW-0539">Nucleus</keyword>
<dbReference type="InterPro" id="IPR003311">
    <property type="entry name" value="AUX_IAA"/>
</dbReference>
<feature type="region of interest" description="Disordered" evidence="11">
    <location>
        <begin position="154"/>
        <end position="183"/>
    </location>
</feature>
<evidence type="ECO:0000256" key="2">
    <source>
        <dbReference type="ARBA" id="ARBA00006728"/>
    </source>
</evidence>
<dbReference type="FunFam" id="3.10.20.90:FF:000225">
    <property type="entry name" value="Auxin-responsive protein"/>
    <property type="match status" value="1"/>
</dbReference>
<keyword evidence="14" id="KW-1185">Reference proteome</keyword>
<evidence type="ECO:0000256" key="8">
    <source>
        <dbReference type="ARBA" id="ARBA00023294"/>
    </source>
</evidence>
<accession>A0AAW1YDI7</accession>
<feature type="compositionally biased region" description="Basic and acidic residues" evidence="11">
    <location>
        <begin position="169"/>
        <end position="183"/>
    </location>
</feature>
<evidence type="ECO:0000256" key="4">
    <source>
        <dbReference type="ARBA" id="ARBA00022491"/>
    </source>
</evidence>
<dbReference type="PANTHER" id="PTHR31734">
    <property type="entry name" value="AUXIN-RESPONSIVE PROTEIN IAA17"/>
    <property type="match status" value="1"/>
</dbReference>
<proteinExistence type="inferred from homology"/>
<evidence type="ECO:0000256" key="1">
    <source>
        <dbReference type="ARBA" id="ARBA00004123"/>
    </source>
</evidence>
<keyword evidence="8 10" id="KW-0927">Auxin signaling pathway</keyword>
<keyword evidence="6 10" id="KW-0804">Transcription</keyword>
<evidence type="ECO:0000256" key="7">
    <source>
        <dbReference type="ARBA" id="ARBA00023242"/>
    </source>
</evidence>
<dbReference type="Gene3D" id="3.10.20.90">
    <property type="entry name" value="Phosphatidylinositol 3-kinase Catalytic Subunit, Chain A, domain 1"/>
    <property type="match status" value="1"/>
</dbReference>
<evidence type="ECO:0000256" key="11">
    <source>
        <dbReference type="SAM" id="MobiDB-lite"/>
    </source>
</evidence>
<name>A0AAW1YDI7_RUBAR</name>
<reference evidence="13 14" key="1">
    <citation type="journal article" date="2023" name="G3 (Bethesda)">
        <title>A chromosome-length genome assembly and annotation of blackberry (Rubus argutus, cv. 'Hillquist').</title>
        <authorList>
            <person name="Bruna T."/>
            <person name="Aryal R."/>
            <person name="Dudchenko O."/>
            <person name="Sargent D.J."/>
            <person name="Mead D."/>
            <person name="Buti M."/>
            <person name="Cavallini A."/>
            <person name="Hytonen T."/>
            <person name="Andres J."/>
            <person name="Pham M."/>
            <person name="Weisz D."/>
            <person name="Mascagni F."/>
            <person name="Usai G."/>
            <person name="Natali L."/>
            <person name="Bassil N."/>
            <person name="Fernandez G.E."/>
            <person name="Lomsadze A."/>
            <person name="Armour M."/>
            <person name="Olukolu B."/>
            <person name="Poorten T."/>
            <person name="Britton C."/>
            <person name="Davik J."/>
            <person name="Ashrafi H."/>
            <person name="Aiden E.L."/>
            <person name="Borodovsky M."/>
            <person name="Worthington M."/>
        </authorList>
    </citation>
    <scope>NUCLEOTIDE SEQUENCE [LARGE SCALE GENOMIC DNA]</scope>
    <source>
        <strain evidence="13">PI 553951</strain>
    </source>
</reference>
<comment type="function">
    <text evidence="9">Aux/IAA proteins are short-lived transcriptional factors that function as repressors of early auxin response genes at low auxin concentrations. Repression is thought to result from the interaction with auxin response factors (ARFs), proteins that bind to the auxin-responsive promoter element (AuxRE). Formation of heterodimers with ARF proteins may alter their ability to modulate early auxin response genes expression.</text>
</comment>
<feature type="domain" description="PB1" evidence="12">
    <location>
        <begin position="185"/>
        <end position="287"/>
    </location>
</feature>
<keyword evidence="5 10" id="KW-0805">Transcription regulation</keyword>
<evidence type="ECO:0000256" key="5">
    <source>
        <dbReference type="ARBA" id="ARBA00023015"/>
    </source>
</evidence>
<evidence type="ECO:0000259" key="12">
    <source>
        <dbReference type="PROSITE" id="PS51745"/>
    </source>
</evidence>
<gene>
    <name evidence="13" type="ORF">M0R45_012069</name>
</gene>
<evidence type="ECO:0000256" key="10">
    <source>
        <dbReference type="RuleBase" id="RU004549"/>
    </source>
</evidence>
<dbReference type="InterPro" id="IPR053793">
    <property type="entry name" value="PB1-like"/>
</dbReference>
<dbReference type="GO" id="GO:0005634">
    <property type="term" value="C:nucleus"/>
    <property type="evidence" value="ECO:0007669"/>
    <property type="project" value="UniProtKB-SubCell"/>
</dbReference>
<dbReference type="InterPro" id="IPR033389">
    <property type="entry name" value="AUX/IAA_dom"/>
</dbReference>
<evidence type="ECO:0000313" key="14">
    <source>
        <dbReference type="Proteomes" id="UP001457282"/>
    </source>
</evidence>
<comment type="caution">
    <text evidence="13">The sequence shown here is derived from an EMBL/GenBank/DDBJ whole genome shotgun (WGS) entry which is preliminary data.</text>
</comment>
<evidence type="ECO:0000256" key="9">
    <source>
        <dbReference type="ARBA" id="ARBA00025283"/>
    </source>
</evidence>
<sequence length="308" mass="34120">MGQLYNLDAHPVLEEVPVRTNKRSCVVASEDKKLELRLGPPGDQDQSALLPQLGFISSDHESKRVCHQLQVKAKNEETKWLANTAQHQPKSSYFQCPMIPHPDKKACSDPASVSKFTNSAAAISSDQKSKSRIAQAPVVGWPPIRSCRKNLANKSSLVKPASESPLETLQEKSKGKSADSNTKDHMFVKINMEGVPIGRKVNLKAYDSYEKLSSAIDQLFQGLLAAQRDYSAVEKENKEETKAISDSYTLLYEDNEGDRMLVGDVPWNMFVSTAKRLRVLKSSELSTLRLSSSRPEKTPLDSAMEIGS</sequence>
<dbReference type="AlphaFoldDB" id="A0AAW1YDI7"/>
<dbReference type="Proteomes" id="UP001457282">
    <property type="component" value="Unassembled WGS sequence"/>
</dbReference>
<dbReference type="PANTHER" id="PTHR31734:SF2">
    <property type="entry name" value="AUXIN-RESPONSIVE PROTEIN IAA26"/>
    <property type="match status" value="1"/>
</dbReference>
<evidence type="ECO:0000256" key="3">
    <source>
        <dbReference type="ARBA" id="ARBA00011726"/>
    </source>
</evidence>
<evidence type="ECO:0000313" key="13">
    <source>
        <dbReference type="EMBL" id="KAK9946615.1"/>
    </source>
</evidence>
<dbReference type="SUPFAM" id="SSF54277">
    <property type="entry name" value="CAD &amp; PB1 domains"/>
    <property type="match status" value="1"/>
</dbReference>
<evidence type="ECO:0000256" key="6">
    <source>
        <dbReference type="ARBA" id="ARBA00023163"/>
    </source>
</evidence>
<comment type="subcellular location">
    <subcellularLocation>
        <location evidence="1 10">Nucleus</location>
    </subcellularLocation>
</comment>
<dbReference type="GO" id="GO:0006355">
    <property type="term" value="P:regulation of DNA-templated transcription"/>
    <property type="evidence" value="ECO:0007669"/>
    <property type="project" value="InterPro"/>
</dbReference>
<dbReference type="Pfam" id="PF02309">
    <property type="entry name" value="AUX_IAA"/>
    <property type="match status" value="1"/>
</dbReference>
<dbReference type="EMBL" id="JBEDUW010000002">
    <property type="protein sequence ID" value="KAK9946615.1"/>
    <property type="molecule type" value="Genomic_DNA"/>
</dbReference>
<organism evidence="13 14">
    <name type="scientific">Rubus argutus</name>
    <name type="common">Southern blackberry</name>
    <dbReference type="NCBI Taxonomy" id="59490"/>
    <lineage>
        <taxon>Eukaryota</taxon>
        <taxon>Viridiplantae</taxon>
        <taxon>Streptophyta</taxon>
        <taxon>Embryophyta</taxon>
        <taxon>Tracheophyta</taxon>
        <taxon>Spermatophyta</taxon>
        <taxon>Magnoliopsida</taxon>
        <taxon>eudicotyledons</taxon>
        <taxon>Gunneridae</taxon>
        <taxon>Pentapetalae</taxon>
        <taxon>rosids</taxon>
        <taxon>fabids</taxon>
        <taxon>Rosales</taxon>
        <taxon>Rosaceae</taxon>
        <taxon>Rosoideae</taxon>
        <taxon>Rosoideae incertae sedis</taxon>
        <taxon>Rubus</taxon>
    </lineage>
</organism>
<dbReference type="PROSITE" id="PS51745">
    <property type="entry name" value="PB1"/>
    <property type="match status" value="1"/>
</dbReference>